<evidence type="ECO:0000256" key="5">
    <source>
        <dbReference type="ARBA" id="ARBA00023136"/>
    </source>
</evidence>
<keyword evidence="2" id="KW-0813">Transport</keyword>
<feature type="transmembrane region" description="Helical" evidence="7">
    <location>
        <begin position="377"/>
        <end position="396"/>
    </location>
</feature>
<comment type="subcellular location">
    <subcellularLocation>
        <location evidence="1">Membrane</location>
        <topology evidence="1">Multi-pass membrane protein</topology>
    </subcellularLocation>
</comment>
<evidence type="ECO:0000259" key="8">
    <source>
        <dbReference type="PROSITE" id="PS50850"/>
    </source>
</evidence>
<dbReference type="Proteomes" id="UP001148614">
    <property type="component" value="Unassembled WGS sequence"/>
</dbReference>
<dbReference type="AlphaFoldDB" id="A0A9W8NC24"/>
<dbReference type="GO" id="GO:0022857">
    <property type="term" value="F:transmembrane transporter activity"/>
    <property type="evidence" value="ECO:0007669"/>
    <property type="project" value="InterPro"/>
</dbReference>
<sequence>MSSIGKLGVDSTSAQLDSSSSSSSGDGFYHAVRGTAVDATGDQEIRGFDAERMRARTYLTAEEEKNLIRRIDWHLMPLCSIMFLFKNLDVDNVSNARIMNKGTPDNILTQLNITSDQFALVTVLYYIPYIVFEAPSNLLLKRFSPSRWLARIMLTWGIVLALHVPVSNKEGLYTVRFFLGLAEAGMFPGVILLMTYWYRPDEMSLRLLYFYICGNLSGIFSGLLAYGFDTVSGAGGLSGWQWLFLVEAIATIIVSVGIWFLLPDFPETASWLTDKEKAFIQARLPENAPRASEENFNIKEIWASLKDKRLWLFTLIWALFTVGTQGVRFYQPTVIANLGFTTIAQAQLLNLPISVFGLLVIFVTGYFADNGRLPRPLYPLSFLIIILASYAVLIVYPNNGGVYAATLIANAVTAAWYPMMWPWRVQTTSRATGSAFSIGFVNSYGQIGGAIGPQIFRSAFAPKYTVSFGVAAGLVGACAITTVITWWVTRQTESDTRKLKRARVAASKRDEAVLTDVVDNDLKRAS</sequence>
<protein>
    <recommendedName>
        <fullName evidence="8">Major facilitator superfamily (MFS) profile domain-containing protein</fullName>
    </recommendedName>
</protein>
<feature type="transmembrane region" description="Helical" evidence="7">
    <location>
        <begin position="208"/>
        <end position="228"/>
    </location>
</feature>
<evidence type="ECO:0000256" key="3">
    <source>
        <dbReference type="ARBA" id="ARBA00022692"/>
    </source>
</evidence>
<dbReference type="EMBL" id="JANPWZ010001109">
    <property type="protein sequence ID" value="KAJ3568711.1"/>
    <property type="molecule type" value="Genomic_DNA"/>
</dbReference>
<feature type="region of interest" description="Disordered" evidence="6">
    <location>
        <begin position="1"/>
        <end position="26"/>
    </location>
</feature>
<evidence type="ECO:0000256" key="4">
    <source>
        <dbReference type="ARBA" id="ARBA00022989"/>
    </source>
</evidence>
<feature type="transmembrane region" description="Helical" evidence="7">
    <location>
        <begin position="402"/>
        <end position="423"/>
    </location>
</feature>
<proteinExistence type="predicted"/>
<evidence type="ECO:0000313" key="9">
    <source>
        <dbReference type="EMBL" id="KAJ3568711.1"/>
    </source>
</evidence>
<keyword evidence="4 7" id="KW-1133">Transmembrane helix</keyword>
<feature type="transmembrane region" description="Helical" evidence="7">
    <location>
        <begin position="435"/>
        <end position="456"/>
    </location>
</feature>
<accession>A0A9W8NC24</accession>
<comment type="caution">
    <text evidence="9">The sequence shown here is derived from an EMBL/GenBank/DDBJ whole genome shotgun (WGS) entry which is preliminary data.</text>
</comment>
<dbReference type="InterPro" id="IPR036259">
    <property type="entry name" value="MFS_trans_sf"/>
</dbReference>
<keyword evidence="5 7" id="KW-0472">Membrane</keyword>
<feature type="transmembrane region" description="Helical" evidence="7">
    <location>
        <begin position="177"/>
        <end position="196"/>
    </location>
</feature>
<evidence type="ECO:0000256" key="1">
    <source>
        <dbReference type="ARBA" id="ARBA00004141"/>
    </source>
</evidence>
<dbReference type="FunFam" id="1.20.1250.20:FF:000057">
    <property type="entry name" value="MFS general substrate transporter"/>
    <property type="match status" value="1"/>
</dbReference>
<dbReference type="InterPro" id="IPR020846">
    <property type="entry name" value="MFS_dom"/>
</dbReference>
<dbReference type="InterPro" id="IPR011701">
    <property type="entry name" value="MFS"/>
</dbReference>
<feature type="transmembrane region" description="Helical" evidence="7">
    <location>
        <begin position="349"/>
        <end position="368"/>
    </location>
</feature>
<evidence type="ECO:0000256" key="7">
    <source>
        <dbReference type="SAM" id="Phobius"/>
    </source>
</evidence>
<feature type="transmembrane region" description="Helical" evidence="7">
    <location>
        <begin position="240"/>
        <end position="262"/>
    </location>
</feature>
<feature type="transmembrane region" description="Helical" evidence="7">
    <location>
        <begin position="468"/>
        <end position="488"/>
    </location>
</feature>
<dbReference type="Pfam" id="PF07690">
    <property type="entry name" value="MFS_1"/>
    <property type="match status" value="1"/>
</dbReference>
<reference evidence="9" key="1">
    <citation type="submission" date="2022-07" db="EMBL/GenBank/DDBJ databases">
        <title>Genome Sequence of Xylaria arbuscula.</title>
        <authorList>
            <person name="Buettner E."/>
        </authorList>
    </citation>
    <scope>NUCLEOTIDE SEQUENCE</scope>
    <source>
        <strain evidence="9">VT107</strain>
    </source>
</reference>
<organism evidence="9 10">
    <name type="scientific">Xylaria arbuscula</name>
    <dbReference type="NCBI Taxonomy" id="114810"/>
    <lineage>
        <taxon>Eukaryota</taxon>
        <taxon>Fungi</taxon>
        <taxon>Dikarya</taxon>
        <taxon>Ascomycota</taxon>
        <taxon>Pezizomycotina</taxon>
        <taxon>Sordariomycetes</taxon>
        <taxon>Xylariomycetidae</taxon>
        <taxon>Xylariales</taxon>
        <taxon>Xylariaceae</taxon>
        <taxon>Xylaria</taxon>
    </lineage>
</organism>
<name>A0A9W8NC24_9PEZI</name>
<dbReference type="Gene3D" id="1.20.1250.20">
    <property type="entry name" value="MFS general substrate transporter like domains"/>
    <property type="match status" value="2"/>
</dbReference>
<evidence type="ECO:0000256" key="6">
    <source>
        <dbReference type="SAM" id="MobiDB-lite"/>
    </source>
</evidence>
<dbReference type="PANTHER" id="PTHR43791:SF36">
    <property type="entry name" value="TRANSPORTER, PUTATIVE (AFU_ORTHOLOGUE AFUA_6G08340)-RELATED"/>
    <property type="match status" value="1"/>
</dbReference>
<keyword evidence="3 7" id="KW-0812">Transmembrane</keyword>
<dbReference type="SUPFAM" id="SSF103473">
    <property type="entry name" value="MFS general substrate transporter"/>
    <property type="match status" value="1"/>
</dbReference>
<dbReference type="PANTHER" id="PTHR43791">
    <property type="entry name" value="PERMEASE-RELATED"/>
    <property type="match status" value="1"/>
</dbReference>
<evidence type="ECO:0000313" key="10">
    <source>
        <dbReference type="Proteomes" id="UP001148614"/>
    </source>
</evidence>
<feature type="transmembrane region" description="Helical" evidence="7">
    <location>
        <begin position="310"/>
        <end position="329"/>
    </location>
</feature>
<feature type="transmembrane region" description="Helical" evidence="7">
    <location>
        <begin position="148"/>
        <end position="165"/>
    </location>
</feature>
<dbReference type="GO" id="GO:0016020">
    <property type="term" value="C:membrane"/>
    <property type="evidence" value="ECO:0007669"/>
    <property type="project" value="UniProtKB-SubCell"/>
</dbReference>
<dbReference type="PROSITE" id="PS50850">
    <property type="entry name" value="MFS"/>
    <property type="match status" value="1"/>
</dbReference>
<feature type="domain" description="Major facilitator superfamily (MFS) profile" evidence="8">
    <location>
        <begin position="75"/>
        <end position="493"/>
    </location>
</feature>
<keyword evidence="10" id="KW-1185">Reference proteome</keyword>
<dbReference type="VEuPathDB" id="FungiDB:F4678DRAFT_473483"/>
<evidence type="ECO:0000256" key="2">
    <source>
        <dbReference type="ARBA" id="ARBA00022448"/>
    </source>
</evidence>
<gene>
    <name evidence="9" type="ORF">NPX13_g6326</name>
</gene>